<evidence type="ECO:0000313" key="18">
    <source>
        <dbReference type="Proteomes" id="UP001328733"/>
    </source>
</evidence>
<dbReference type="NCBIfam" id="NF009871">
    <property type="entry name" value="PRK13331.1"/>
    <property type="match status" value="1"/>
</dbReference>
<sequence length="276" mass="30500">MTTRAGVPENTLMTFLDDWLALAIGNSRLHWGRFRGDRLESVLDTPHLTVPLSLDNLPEIVPDLLTKNASRVLPLRIASVVPRQTELCAGYPGARVITLAEIPLEDLYPTLGIDRALAVLGAGERYGFPCLVIDAGTALTFTGVDAGRRLMGGAILPGLGLQFRSLGERTANLPYLELPGELPPLWARNTREAIESGIIHTLRAGMERFIEDWWKRYPDSSIVLSGGDADRLERYWRAGEGRAIGKLRLDRTLIFQGILSVSVPFFKRDPIPPIQI</sequence>
<dbReference type="GO" id="GO:0004594">
    <property type="term" value="F:pantothenate kinase activity"/>
    <property type="evidence" value="ECO:0007669"/>
    <property type="project" value="UniProtKB-UniRule"/>
</dbReference>
<feature type="binding site" evidence="16">
    <location>
        <begin position="23"/>
        <end position="30"/>
    </location>
    <ligand>
        <name>ATP</name>
        <dbReference type="ChEBI" id="CHEBI:30616"/>
    </ligand>
</feature>
<proteinExistence type="inferred from homology"/>
<evidence type="ECO:0000256" key="13">
    <source>
        <dbReference type="ARBA" id="ARBA00022993"/>
    </source>
</evidence>
<feature type="binding site" evidence="16">
    <location>
        <position position="137"/>
    </location>
    <ligand>
        <name>ATP</name>
        <dbReference type="ChEBI" id="CHEBI:30616"/>
    </ligand>
</feature>
<dbReference type="Pfam" id="PF03309">
    <property type="entry name" value="Pan_kinase"/>
    <property type="match status" value="1"/>
</dbReference>
<protein>
    <recommendedName>
        <fullName evidence="15 16">Type III pantothenate kinase</fullName>
        <ecNumber evidence="6 16">2.7.1.33</ecNumber>
    </recommendedName>
    <alternativeName>
        <fullName evidence="16">PanK-III</fullName>
    </alternativeName>
    <alternativeName>
        <fullName evidence="16">Pantothenic acid kinase</fullName>
    </alternativeName>
</protein>
<evidence type="ECO:0000256" key="8">
    <source>
        <dbReference type="ARBA" id="ARBA00022679"/>
    </source>
</evidence>
<keyword evidence="9 16" id="KW-0547">Nucleotide-binding</keyword>
<evidence type="ECO:0000256" key="14">
    <source>
        <dbReference type="ARBA" id="ARBA00038036"/>
    </source>
</evidence>
<organism evidence="17 18">
    <name type="scientific">Pannus brasiliensis CCIBt3594</name>
    <dbReference type="NCBI Taxonomy" id="1427578"/>
    <lineage>
        <taxon>Bacteria</taxon>
        <taxon>Bacillati</taxon>
        <taxon>Cyanobacteriota</taxon>
        <taxon>Cyanophyceae</taxon>
        <taxon>Oscillatoriophycideae</taxon>
        <taxon>Chroococcales</taxon>
        <taxon>Microcystaceae</taxon>
        <taxon>Pannus</taxon>
    </lineage>
</organism>
<feature type="binding site" evidence="16">
    <location>
        <position position="190"/>
    </location>
    <ligand>
        <name>substrate</name>
    </ligand>
</feature>
<dbReference type="RefSeq" id="WP_332865300.1">
    <property type="nucleotide sequence ID" value="NZ_JBAFSM010000020.1"/>
</dbReference>
<dbReference type="GO" id="GO:0005737">
    <property type="term" value="C:cytoplasm"/>
    <property type="evidence" value="ECO:0007669"/>
    <property type="project" value="UniProtKB-SubCell"/>
</dbReference>
<dbReference type="EC" id="2.7.1.33" evidence="6 16"/>
<keyword evidence="18" id="KW-1185">Reference proteome</keyword>
<evidence type="ECO:0000256" key="12">
    <source>
        <dbReference type="ARBA" id="ARBA00022958"/>
    </source>
</evidence>
<keyword evidence="11 16" id="KW-0067">ATP-binding</keyword>
<keyword evidence="13 16" id="KW-0173">Coenzyme A biosynthesis</keyword>
<comment type="subcellular location">
    <subcellularLocation>
        <location evidence="3 16">Cytoplasm</location>
    </subcellularLocation>
</comment>
<dbReference type="AlphaFoldDB" id="A0AAW9QJ39"/>
<dbReference type="GO" id="GO:0015937">
    <property type="term" value="P:coenzyme A biosynthetic process"/>
    <property type="evidence" value="ECO:0007669"/>
    <property type="project" value="UniProtKB-UniRule"/>
</dbReference>
<comment type="caution">
    <text evidence="17">The sequence shown here is derived from an EMBL/GenBank/DDBJ whole genome shotgun (WGS) entry which is preliminary data.</text>
</comment>
<comment type="function">
    <text evidence="16">Catalyzes the phosphorylation of pantothenate (Pan), the first step in CoA biosynthesis.</text>
</comment>
<dbReference type="InterPro" id="IPR043129">
    <property type="entry name" value="ATPase_NBD"/>
</dbReference>
<evidence type="ECO:0000256" key="9">
    <source>
        <dbReference type="ARBA" id="ARBA00022741"/>
    </source>
</evidence>
<keyword evidence="8 16" id="KW-0808">Transferase</keyword>
<dbReference type="NCBIfam" id="TIGR00671">
    <property type="entry name" value="baf"/>
    <property type="match status" value="1"/>
</dbReference>
<comment type="catalytic activity">
    <reaction evidence="1 16">
        <text>(R)-pantothenate + ATP = (R)-4'-phosphopantothenate + ADP + H(+)</text>
        <dbReference type="Rhea" id="RHEA:16373"/>
        <dbReference type="ChEBI" id="CHEBI:10986"/>
        <dbReference type="ChEBI" id="CHEBI:15378"/>
        <dbReference type="ChEBI" id="CHEBI:29032"/>
        <dbReference type="ChEBI" id="CHEBI:30616"/>
        <dbReference type="ChEBI" id="CHEBI:456216"/>
        <dbReference type="EC" id="2.7.1.33"/>
    </reaction>
</comment>
<keyword evidence="12 16" id="KW-0630">Potassium</keyword>
<keyword evidence="10 16" id="KW-0418">Kinase</keyword>
<feature type="active site" description="Proton acceptor" evidence="16">
    <location>
        <position position="114"/>
    </location>
</feature>
<evidence type="ECO:0000256" key="16">
    <source>
        <dbReference type="HAMAP-Rule" id="MF_01274"/>
    </source>
</evidence>
<keyword evidence="7 16" id="KW-0963">Cytoplasm</keyword>
<evidence type="ECO:0000256" key="6">
    <source>
        <dbReference type="ARBA" id="ARBA00012102"/>
    </source>
</evidence>
<dbReference type="CDD" id="cd24015">
    <property type="entry name" value="ASKHA_NBD_PanK-III"/>
    <property type="match status" value="1"/>
</dbReference>
<reference evidence="17 18" key="1">
    <citation type="submission" date="2024-01" db="EMBL/GenBank/DDBJ databases">
        <title>Genomic insights into the taxonomy and metabolism of the cyanobacterium Pannus brasiliensis CCIBt3594.</title>
        <authorList>
            <person name="Machado M."/>
            <person name="Botero N.B."/>
            <person name="Andreote A.P.D."/>
            <person name="Feitosa A.M.T."/>
            <person name="Popin R."/>
            <person name="Sivonen K."/>
            <person name="Fiore M.F."/>
        </authorList>
    </citation>
    <scope>NUCLEOTIDE SEQUENCE [LARGE SCALE GENOMIC DNA]</scope>
    <source>
        <strain evidence="17 18">CCIBt3594</strain>
    </source>
</reference>
<feature type="binding site" evidence="16">
    <location>
        <position position="108"/>
    </location>
    <ligand>
        <name>substrate</name>
    </ligand>
</feature>
<dbReference type="PANTHER" id="PTHR34265">
    <property type="entry name" value="TYPE III PANTOTHENATE KINASE"/>
    <property type="match status" value="1"/>
</dbReference>
<evidence type="ECO:0000256" key="15">
    <source>
        <dbReference type="ARBA" id="ARBA00040883"/>
    </source>
</evidence>
<dbReference type="EMBL" id="JBAFSM010000020">
    <property type="protein sequence ID" value="MEG3437820.1"/>
    <property type="molecule type" value="Genomic_DNA"/>
</dbReference>
<comment type="pathway">
    <text evidence="4 16">Cofactor biosynthesis; coenzyme A biosynthesis; CoA from (R)-pantothenate: step 1/5.</text>
</comment>
<comment type="cofactor">
    <cofactor evidence="16">
        <name>NH4(+)</name>
        <dbReference type="ChEBI" id="CHEBI:28938"/>
    </cofactor>
    <cofactor evidence="16">
        <name>K(+)</name>
        <dbReference type="ChEBI" id="CHEBI:29103"/>
    </cofactor>
    <text evidence="16">A monovalent cation. Ammonium or potassium.</text>
</comment>
<dbReference type="Proteomes" id="UP001328733">
    <property type="component" value="Unassembled WGS sequence"/>
</dbReference>
<keyword evidence="16" id="KW-0479">Metal-binding</keyword>
<dbReference type="SUPFAM" id="SSF53067">
    <property type="entry name" value="Actin-like ATPase domain"/>
    <property type="match status" value="2"/>
</dbReference>
<gene>
    <name evidence="16" type="primary">coaX</name>
    <name evidence="17" type="ORF">V0288_11895</name>
</gene>
<evidence type="ECO:0000256" key="11">
    <source>
        <dbReference type="ARBA" id="ARBA00022840"/>
    </source>
</evidence>
<evidence type="ECO:0000256" key="10">
    <source>
        <dbReference type="ARBA" id="ARBA00022777"/>
    </source>
</evidence>
<dbReference type="Gene3D" id="3.30.420.40">
    <property type="match status" value="1"/>
</dbReference>
<evidence type="ECO:0000256" key="3">
    <source>
        <dbReference type="ARBA" id="ARBA00004496"/>
    </source>
</evidence>
<dbReference type="PANTHER" id="PTHR34265:SF1">
    <property type="entry name" value="TYPE III PANTOTHENATE KINASE"/>
    <property type="match status" value="1"/>
</dbReference>
<evidence type="ECO:0000256" key="2">
    <source>
        <dbReference type="ARBA" id="ARBA00001958"/>
    </source>
</evidence>
<evidence type="ECO:0000313" key="17">
    <source>
        <dbReference type="EMBL" id="MEG3437820.1"/>
    </source>
</evidence>
<feature type="binding site" evidence="16">
    <location>
        <position position="134"/>
    </location>
    <ligand>
        <name>K(+)</name>
        <dbReference type="ChEBI" id="CHEBI:29103"/>
    </ligand>
</feature>
<comment type="similarity">
    <text evidence="14 16">Belongs to the type III pantothenate kinase family.</text>
</comment>
<name>A0AAW9QJ39_9CHRO</name>
<comment type="cofactor">
    <cofactor evidence="2">
        <name>K(+)</name>
        <dbReference type="ChEBI" id="CHEBI:29103"/>
    </cofactor>
</comment>
<evidence type="ECO:0000256" key="4">
    <source>
        <dbReference type="ARBA" id="ARBA00005225"/>
    </source>
</evidence>
<feature type="binding site" evidence="16">
    <location>
        <begin position="112"/>
        <end position="115"/>
    </location>
    <ligand>
        <name>substrate</name>
    </ligand>
</feature>
<evidence type="ECO:0000256" key="1">
    <source>
        <dbReference type="ARBA" id="ARBA00001206"/>
    </source>
</evidence>
<dbReference type="InterPro" id="IPR004619">
    <property type="entry name" value="Type_III_PanK"/>
</dbReference>
<accession>A0AAW9QJ39</accession>
<comment type="subunit">
    <text evidence="5 16">Homodimer.</text>
</comment>
<dbReference type="GO" id="GO:0005524">
    <property type="term" value="F:ATP binding"/>
    <property type="evidence" value="ECO:0007669"/>
    <property type="project" value="UniProtKB-UniRule"/>
</dbReference>
<evidence type="ECO:0000256" key="7">
    <source>
        <dbReference type="ARBA" id="ARBA00022490"/>
    </source>
</evidence>
<evidence type="ECO:0000256" key="5">
    <source>
        <dbReference type="ARBA" id="ARBA00011738"/>
    </source>
</evidence>
<dbReference type="GO" id="GO:0046872">
    <property type="term" value="F:metal ion binding"/>
    <property type="evidence" value="ECO:0007669"/>
    <property type="project" value="UniProtKB-KW"/>
</dbReference>
<dbReference type="HAMAP" id="MF_01274">
    <property type="entry name" value="Pantothen_kinase_3"/>
    <property type="match status" value="1"/>
</dbReference>